<evidence type="ECO:0000313" key="2">
    <source>
        <dbReference type="Proteomes" id="UP000476837"/>
    </source>
</evidence>
<proteinExistence type="predicted"/>
<organism evidence="1 2">
    <name type="scientific">Azospirillum brasilense</name>
    <dbReference type="NCBI Taxonomy" id="192"/>
    <lineage>
        <taxon>Bacteria</taxon>
        <taxon>Pseudomonadati</taxon>
        <taxon>Pseudomonadota</taxon>
        <taxon>Alphaproteobacteria</taxon>
        <taxon>Rhodospirillales</taxon>
        <taxon>Azospirillaceae</taxon>
        <taxon>Azospirillum</taxon>
    </lineage>
</organism>
<dbReference type="EMBL" id="QOKV01000005">
    <property type="protein sequence ID" value="KAA0686225.1"/>
    <property type="molecule type" value="Genomic_DNA"/>
</dbReference>
<dbReference type="AlphaFoldDB" id="A0A6L3B579"/>
<gene>
    <name evidence="1" type="ORF">DS837_11045</name>
</gene>
<name>A0A6L3B579_AZOBR</name>
<protein>
    <submittedName>
        <fullName evidence="1">Uncharacterized protein</fullName>
    </submittedName>
</protein>
<comment type="caution">
    <text evidence="1">The sequence shown here is derived from an EMBL/GenBank/DDBJ whole genome shotgun (WGS) entry which is preliminary data.</text>
</comment>
<dbReference type="Proteomes" id="UP000476837">
    <property type="component" value="Unassembled WGS sequence"/>
</dbReference>
<dbReference type="RefSeq" id="WP_149164799.1">
    <property type="nucleotide sequence ID" value="NZ_QOKV01000005.1"/>
</dbReference>
<reference evidence="1 2" key="1">
    <citation type="submission" date="2018-07" db="EMBL/GenBank/DDBJ databases">
        <title>Genome sequence of Roseomonas fauriae ATCC 49958.</title>
        <authorList>
            <person name="Sant'Anna F.H."/>
            <person name="Baldani J.I."/>
            <person name="Zilli J.E."/>
            <person name="Reis V.M."/>
            <person name="Hartmann A."/>
            <person name="Cruz L."/>
            <person name="de Souza E.M."/>
            <person name="de Oliveira Pedrosa F."/>
            <person name="Passaglia L.M.P."/>
        </authorList>
    </citation>
    <scope>NUCLEOTIDE SEQUENCE [LARGE SCALE GENOMIC DNA]</scope>
    <source>
        <strain evidence="1 2">ATCC 49958</strain>
    </source>
</reference>
<evidence type="ECO:0000313" key="1">
    <source>
        <dbReference type="EMBL" id="KAA0686225.1"/>
    </source>
</evidence>
<sequence>MTTRAAEQGQSPRWDLDDAVAVLASTRARASAWPPDLTEDQPHAAVDRWLADHGITAAEDSTLRRIEPANSQPGMLLDGGIRNLTRCRPHSEGRPRVRPQSRQTLQGRLASRVHHLDEEGCQRAVRQPLRARPAYYHNRFRVPGSLGGGRHGHASW</sequence>
<accession>A0A6L3B579</accession>